<keyword evidence="3" id="KW-1185">Reference proteome</keyword>
<dbReference type="PROSITE" id="PS50995">
    <property type="entry name" value="HTH_MARR_2"/>
    <property type="match status" value="1"/>
</dbReference>
<gene>
    <name evidence="2" type="ORF">SAMN02745191_0614</name>
</gene>
<dbReference type="GO" id="GO:0003700">
    <property type="term" value="F:DNA-binding transcription factor activity"/>
    <property type="evidence" value="ECO:0007669"/>
    <property type="project" value="InterPro"/>
</dbReference>
<dbReference type="EMBL" id="FUWY01000001">
    <property type="protein sequence ID" value="SJZ43676.1"/>
    <property type="molecule type" value="Genomic_DNA"/>
</dbReference>
<protein>
    <recommendedName>
        <fullName evidence="1">HTH marR-type domain-containing protein</fullName>
    </recommendedName>
</protein>
<dbReference type="InterPro" id="IPR036388">
    <property type="entry name" value="WH-like_DNA-bd_sf"/>
</dbReference>
<dbReference type="Proteomes" id="UP000243297">
    <property type="component" value="Unassembled WGS sequence"/>
</dbReference>
<dbReference type="SMART" id="SM00347">
    <property type="entry name" value="HTH_MARR"/>
    <property type="match status" value="1"/>
</dbReference>
<dbReference type="AlphaFoldDB" id="A0A1T4KMP2"/>
<sequence>MEIKQLAKKYEDSRLNQAKGIFAQLNIIQNLLQTTFDKTYGVVTLKQFMLMIMVKQSTEFNEELTLTDYGRLLGCSRQNIKKLAIQLETKNFVTVKQSKHDPRALAIESRKELHKYFKEVNQENNEILLKLFSIYNDKELGMLYKLLDKLHEGIELINEK</sequence>
<dbReference type="RefSeq" id="WP_078711042.1">
    <property type="nucleotide sequence ID" value="NZ_FUWY01000001.1"/>
</dbReference>
<evidence type="ECO:0000259" key="1">
    <source>
        <dbReference type="PROSITE" id="PS50995"/>
    </source>
</evidence>
<proteinExistence type="predicted"/>
<evidence type="ECO:0000313" key="3">
    <source>
        <dbReference type="Proteomes" id="UP000243297"/>
    </source>
</evidence>
<dbReference type="InterPro" id="IPR000835">
    <property type="entry name" value="HTH_MarR-typ"/>
</dbReference>
<feature type="domain" description="HTH marR-type" evidence="1">
    <location>
        <begin position="1"/>
        <end position="152"/>
    </location>
</feature>
<organism evidence="2 3">
    <name type="scientific">Anaerorhabdus furcosa</name>
    <dbReference type="NCBI Taxonomy" id="118967"/>
    <lineage>
        <taxon>Bacteria</taxon>
        <taxon>Bacillati</taxon>
        <taxon>Bacillota</taxon>
        <taxon>Erysipelotrichia</taxon>
        <taxon>Erysipelotrichales</taxon>
        <taxon>Erysipelotrichaceae</taxon>
        <taxon>Anaerorhabdus</taxon>
    </lineage>
</organism>
<dbReference type="OrthoDB" id="1644269at2"/>
<dbReference type="Gene3D" id="1.10.10.10">
    <property type="entry name" value="Winged helix-like DNA-binding domain superfamily/Winged helix DNA-binding domain"/>
    <property type="match status" value="1"/>
</dbReference>
<accession>A0A1T4KMP2</accession>
<dbReference type="SUPFAM" id="SSF46785">
    <property type="entry name" value="Winged helix' DNA-binding domain"/>
    <property type="match status" value="1"/>
</dbReference>
<evidence type="ECO:0000313" key="2">
    <source>
        <dbReference type="EMBL" id="SJZ43676.1"/>
    </source>
</evidence>
<reference evidence="3" key="1">
    <citation type="submission" date="2017-02" db="EMBL/GenBank/DDBJ databases">
        <authorList>
            <person name="Varghese N."/>
            <person name="Submissions S."/>
        </authorList>
    </citation>
    <scope>NUCLEOTIDE SEQUENCE [LARGE SCALE GENOMIC DNA]</scope>
    <source>
        <strain evidence="3">ATCC 25662</strain>
    </source>
</reference>
<name>A0A1T4KMP2_9FIRM</name>
<dbReference type="STRING" id="118967.SAMN02745191_0614"/>
<dbReference type="InterPro" id="IPR036390">
    <property type="entry name" value="WH_DNA-bd_sf"/>
</dbReference>